<protein>
    <recommendedName>
        <fullName evidence="3">Sugar transporter SWEET1</fullName>
    </recommendedName>
    <alternativeName>
        <fullName evidence="11">Solute carrier family 50 member 1</fullName>
    </alternativeName>
</protein>
<dbReference type="EMBL" id="OU015567">
    <property type="protein sequence ID" value="CAG5114089.1"/>
    <property type="molecule type" value="Genomic_DNA"/>
</dbReference>
<keyword evidence="9 12" id="KW-1133">Transmembrane helix</keyword>
<reference evidence="13 14" key="1">
    <citation type="submission" date="2021-04" db="EMBL/GenBank/DDBJ databases">
        <authorList>
            <person name="Bliznina A."/>
        </authorList>
    </citation>
    <scope>NUCLEOTIDE SEQUENCE [LARGE SCALE GENOMIC DNA]</scope>
</reference>
<comment type="similarity">
    <text evidence="2">Belongs to the SWEET sugar transporter family.</text>
</comment>
<sequence>MDSSIGLLSNVATLVTIFMFLCPFNECRTALQTRTLSPSFNILPYVTTAMTSTLWFTYGLMTEQPPLVRVNIVGIVLEVAYSAIFFRIARTNKNAKILVGALAFTFSVLALTYIVEPPEFAIQLLGLVCCSVNIICFASPLAAAKEVIRTKSTESLPPFVVQVSMFFTPLLWFFYAYLIDDTFQKIPNGLGALLGLFSMYLRYKYKQGKSRNDYLPLGA</sequence>
<keyword evidence="10 12" id="KW-0472">Membrane</keyword>
<feature type="transmembrane region" description="Helical" evidence="12">
    <location>
        <begin position="42"/>
        <end position="61"/>
    </location>
</feature>
<keyword evidence="14" id="KW-1185">Reference proteome</keyword>
<dbReference type="PANTHER" id="PTHR10791:SF30">
    <property type="entry name" value="SUGAR TRANSPORTER SWEET1"/>
    <property type="match status" value="1"/>
</dbReference>
<keyword evidence="6" id="KW-0762">Sugar transport</keyword>
<dbReference type="PANTHER" id="PTHR10791">
    <property type="entry name" value="RAG1-ACTIVATING PROTEIN 1"/>
    <property type="match status" value="1"/>
</dbReference>
<evidence type="ECO:0000313" key="14">
    <source>
        <dbReference type="Proteomes" id="UP001158576"/>
    </source>
</evidence>
<evidence type="ECO:0000256" key="7">
    <source>
        <dbReference type="ARBA" id="ARBA00022692"/>
    </source>
</evidence>
<feature type="transmembrane region" description="Helical" evidence="12">
    <location>
        <begin position="185"/>
        <end position="203"/>
    </location>
</feature>
<keyword evidence="7 12" id="KW-0812">Transmembrane</keyword>
<dbReference type="InterPro" id="IPR047664">
    <property type="entry name" value="SWEET"/>
</dbReference>
<evidence type="ECO:0000256" key="11">
    <source>
        <dbReference type="ARBA" id="ARBA00031430"/>
    </source>
</evidence>
<dbReference type="Pfam" id="PF03083">
    <property type="entry name" value="MtN3_slv"/>
    <property type="match status" value="2"/>
</dbReference>
<gene>
    <name evidence="13" type="ORF">OKIOD_LOCUS16928</name>
</gene>
<evidence type="ECO:0000256" key="8">
    <source>
        <dbReference type="ARBA" id="ARBA00022737"/>
    </source>
</evidence>
<organism evidence="13 14">
    <name type="scientific">Oikopleura dioica</name>
    <name type="common">Tunicate</name>
    <dbReference type="NCBI Taxonomy" id="34765"/>
    <lineage>
        <taxon>Eukaryota</taxon>
        <taxon>Metazoa</taxon>
        <taxon>Chordata</taxon>
        <taxon>Tunicata</taxon>
        <taxon>Appendicularia</taxon>
        <taxon>Copelata</taxon>
        <taxon>Oikopleuridae</taxon>
        <taxon>Oikopleura</taxon>
    </lineage>
</organism>
<evidence type="ECO:0000256" key="3">
    <source>
        <dbReference type="ARBA" id="ARBA00021741"/>
    </source>
</evidence>
<comment type="subcellular location">
    <subcellularLocation>
        <location evidence="1">Cell membrane</location>
        <topology evidence="1">Multi-pass membrane protein</topology>
    </subcellularLocation>
</comment>
<keyword evidence="8" id="KW-0677">Repeat</keyword>
<evidence type="ECO:0000256" key="12">
    <source>
        <dbReference type="SAM" id="Phobius"/>
    </source>
</evidence>
<feature type="transmembrane region" description="Helical" evidence="12">
    <location>
        <begin position="6"/>
        <end position="22"/>
    </location>
</feature>
<proteinExistence type="inferred from homology"/>
<keyword evidence="4" id="KW-0813">Transport</keyword>
<evidence type="ECO:0000256" key="10">
    <source>
        <dbReference type="ARBA" id="ARBA00023136"/>
    </source>
</evidence>
<keyword evidence="5" id="KW-1003">Cell membrane</keyword>
<feature type="transmembrane region" description="Helical" evidence="12">
    <location>
        <begin position="121"/>
        <end position="144"/>
    </location>
</feature>
<evidence type="ECO:0000256" key="4">
    <source>
        <dbReference type="ARBA" id="ARBA00022448"/>
    </source>
</evidence>
<dbReference type="InterPro" id="IPR004316">
    <property type="entry name" value="SWEET_rpt"/>
</dbReference>
<name>A0ABN7T8Z0_OIKDI</name>
<feature type="transmembrane region" description="Helical" evidence="12">
    <location>
        <begin position="67"/>
        <end position="85"/>
    </location>
</feature>
<evidence type="ECO:0000256" key="1">
    <source>
        <dbReference type="ARBA" id="ARBA00004651"/>
    </source>
</evidence>
<feature type="transmembrane region" description="Helical" evidence="12">
    <location>
        <begin position="156"/>
        <end position="179"/>
    </location>
</feature>
<evidence type="ECO:0000256" key="9">
    <source>
        <dbReference type="ARBA" id="ARBA00022989"/>
    </source>
</evidence>
<evidence type="ECO:0000256" key="6">
    <source>
        <dbReference type="ARBA" id="ARBA00022597"/>
    </source>
</evidence>
<feature type="transmembrane region" description="Helical" evidence="12">
    <location>
        <begin position="97"/>
        <end position="115"/>
    </location>
</feature>
<evidence type="ECO:0000256" key="5">
    <source>
        <dbReference type="ARBA" id="ARBA00022475"/>
    </source>
</evidence>
<accession>A0ABN7T8Z0</accession>
<dbReference type="Proteomes" id="UP001158576">
    <property type="component" value="Chromosome 2"/>
</dbReference>
<dbReference type="Gene3D" id="1.20.1280.290">
    <property type="match status" value="2"/>
</dbReference>
<evidence type="ECO:0000256" key="2">
    <source>
        <dbReference type="ARBA" id="ARBA00007809"/>
    </source>
</evidence>
<evidence type="ECO:0000313" key="13">
    <source>
        <dbReference type="EMBL" id="CAG5114089.1"/>
    </source>
</evidence>